<evidence type="ECO:0000256" key="1">
    <source>
        <dbReference type="SAM" id="MobiDB-lite"/>
    </source>
</evidence>
<accession>A0A8H6M2P7</accession>
<dbReference type="OrthoDB" id="10655865at2759"/>
<protein>
    <submittedName>
        <fullName evidence="2">Uncharacterized protein</fullName>
    </submittedName>
</protein>
<feature type="region of interest" description="Disordered" evidence="1">
    <location>
        <begin position="22"/>
        <end position="85"/>
    </location>
</feature>
<evidence type="ECO:0000313" key="3">
    <source>
        <dbReference type="Proteomes" id="UP000521943"/>
    </source>
</evidence>
<evidence type="ECO:0000313" key="2">
    <source>
        <dbReference type="EMBL" id="KAF6751024.1"/>
    </source>
</evidence>
<comment type="caution">
    <text evidence="2">The sequence shown here is derived from an EMBL/GenBank/DDBJ whole genome shotgun (WGS) entry which is preliminary data.</text>
</comment>
<dbReference type="EMBL" id="JACGCI010000053">
    <property type="protein sequence ID" value="KAF6751024.1"/>
    <property type="molecule type" value="Genomic_DNA"/>
</dbReference>
<feature type="compositionally biased region" description="Basic residues" evidence="1">
    <location>
        <begin position="56"/>
        <end position="81"/>
    </location>
</feature>
<gene>
    <name evidence="2" type="ORF">DFP72DRAFT_851270</name>
</gene>
<reference evidence="2 3" key="1">
    <citation type="submission" date="2020-07" db="EMBL/GenBank/DDBJ databases">
        <title>Comparative genomics of pyrophilous fungi reveals a link between fire events and developmental genes.</title>
        <authorList>
            <consortium name="DOE Joint Genome Institute"/>
            <person name="Steindorff A.S."/>
            <person name="Carver A."/>
            <person name="Calhoun S."/>
            <person name="Stillman K."/>
            <person name="Liu H."/>
            <person name="Lipzen A."/>
            <person name="Pangilinan J."/>
            <person name="Labutti K."/>
            <person name="Bruns T.D."/>
            <person name="Grigoriev I.V."/>
        </authorList>
    </citation>
    <scope>NUCLEOTIDE SEQUENCE [LARGE SCALE GENOMIC DNA]</scope>
    <source>
        <strain evidence="2 3">CBS 144469</strain>
    </source>
</reference>
<keyword evidence="3" id="KW-1185">Reference proteome</keyword>
<dbReference type="Proteomes" id="UP000521943">
    <property type="component" value="Unassembled WGS sequence"/>
</dbReference>
<proteinExistence type="predicted"/>
<name>A0A8H6M2P7_9AGAR</name>
<sequence length="274" mass="29822">MVDRRSQTSVLTYRHCTRYPALGDPGVSGARGNRRARGYRSGHLSSHSQSADRARREGRRGKKAPAGTRYRHGRSSAHSHRSWSGCNGALGWSDTRGTPRRCGGVVVKYGKIKLKSRQIKSGGCAPIHPANHQPSSPQDIILPSTIPPTPRVMLMDHGQSTTMSKAIKHKGKRTDQFQGTALKMPGRIKHLDHSPQACGKSTVRPPFGGWVPLSAGSGNTAYPSFEHHTHTHTLGGTTWRRVITGLPPLTEDEGTGIAECQELEVLVKAEQPET</sequence>
<organism evidence="2 3">
    <name type="scientific">Ephemerocybe angulata</name>
    <dbReference type="NCBI Taxonomy" id="980116"/>
    <lineage>
        <taxon>Eukaryota</taxon>
        <taxon>Fungi</taxon>
        <taxon>Dikarya</taxon>
        <taxon>Basidiomycota</taxon>
        <taxon>Agaricomycotina</taxon>
        <taxon>Agaricomycetes</taxon>
        <taxon>Agaricomycetidae</taxon>
        <taxon>Agaricales</taxon>
        <taxon>Agaricineae</taxon>
        <taxon>Psathyrellaceae</taxon>
        <taxon>Ephemerocybe</taxon>
    </lineage>
</organism>
<dbReference type="AlphaFoldDB" id="A0A8H6M2P7"/>